<dbReference type="Pfam" id="PF03749">
    <property type="entry name" value="SfsA"/>
    <property type="match status" value="1"/>
</dbReference>
<dbReference type="InterPro" id="IPR000595">
    <property type="entry name" value="cNMP-bd_dom"/>
</dbReference>
<accession>A0A0B5BJ19</accession>
<dbReference type="PROSITE" id="PS00888">
    <property type="entry name" value="CNMP_BINDING_1"/>
    <property type="match status" value="1"/>
</dbReference>
<evidence type="ECO:0000256" key="1">
    <source>
        <dbReference type="HAMAP-Rule" id="MF_00095"/>
    </source>
</evidence>
<dbReference type="InterPro" id="IPR040452">
    <property type="entry name" value="SfsA_C"/>
</dbReference>
<dbReference type="FunFam" id="3.40.1350.60:FF:000001">
    <property type="entry name" value="Sugar fermentation stimulation protein A"/>
    <property type="match status" value="1"/>
</dbReference>
<evidence type="ECO:0000259" key="2">
    <source>
        <dbReference type="PROSITE" id="PS50042"/>
    </source>
</evidence>
<dbReference type="OrthoDB" id="9802365at2"/>
<dbReference type="GO" id="GO:0003677">
    <property type="term" value="F:DNA binding"/>
    <property type="evidence" value="ECO:0007669"/>
    <property type="project" value="InterPro"/>
</dbReference>
<evidence type="ECO:0000313" key="4">
    <source>
        <dbReference type="Proteomes" id="UP000057609"/>
    </source>
</evidence>
<protein>
    <recommendedName>
        <fullName evidence="1">Sugar fermentation stimulation protein homolog</fullName>
    </recommendedName>
</protein>
<name>A0A0B5BJ19_9BACT</name>
<feature type="domain" description="Cyclic nucleotide-binding" evidence="2">
    <location>
        <begin position="164"/>
        <end position="180"/>
    </location>
</feature>
<evidence type="ECO:0000313" key="3">
    <source>
        <dbReference type="EMBL" id="AJE04051.1"/>
    </source>
</evidence>
<dbReference type="Gene3D" id="3.40.1350.60">
    <property type="match status" value="1"/>
</dbReference>
<dbReference type="EMBL" id="CP009788">
    <property type="protein sequence ID" value="AJE04051.1"/>
    <property type="molecule type" value="Genomic_DNA"/>
</dbReference>
<dbReference type="FunFam" id="2.40.50.580:FF:000001">
    <property type="entry name" value="Sugar fermentation stimulation protein A"/>
    <property type="match status" value="1"/>
</dbReference>
<keyword evidence="4" id="KW-1185">Reference proteome</keyword>
<dbReference type="RefSeq" id="WP_039743669.1">
    <property type="nucleotide sequence ID" value="NZ_CP009788.1"/>
</dbReference>
<dbReference type="STRING" id="345632.GPICK_12395"/>
<dbReference type="KEGG" id="gpi:GPICK_12395"/>
<sequence length="233" mass="25689">MKLPAQLYPGTLIRRYQRFLADVQLDDGTIVTAHCPNSGSMKGCNAPGSPVYLSRSDNPARKLAYTWELVRSDGFWAGINTGLPNRLVREAIENGTIAELQGYGTIRPEVPYGTRSRIDLLLEGEQGRCWVEVKNVTLVEGGRALFPDSVTERGQKHLRELMEVVRQGDRGVIFFVVQRGDGSAVAPADAIDPEYGRLLRQAAASGVEPLAYRALVTPEEIRLVERMPVVLEG</sequence>
<dbReference type="Pfam" id="PF17746">
    <property type="entry name" value="SfsA_N"/>
    <property type="match status" value="1"/>
</dbReference>
<dbReference type="PANTHER" id="PTHR30545:SF2">
    <property type="entry name" value="SUGAR FERMENTATION STIMULATION PROTEIN A"/>
    <property type="match status" value="1"/>
</dbReference>
<proteinExistence type="inferred from homology"/>
<dbReference type="HOGENOM" id="CLU_052299_2_0_7"/>
<dbReference type="Gene3D" id="2.40.50.580">
    <property type="match status" value="1"/>
</dbReference>
<dbReference type="PROSITE" id="PS50042">
    <property type="entry name" value="CNMP_BINDING_3"/>
    <property type="match status" value="1"/>
</dbReference>
<dbReference type="CDD" id="cd22359">
    <property type="entry name" value="SfsA-like_bacterial"/>
    <property type="match status" value="1"/>
</dbReference>
<organism evidence="3 4">
    <name type="scientific">Geobacter pickeringii</name>
    <dbReference type="NCBI Taxonomy" id="345632"/>
    <lineage>
        <taxon>Bacteria</taxon>
        <taxon>Pseudomonadati</taxon>
        <taxon>Thermodesulfobacteriota</taxon>
        <taxon>Desulfuromonadia</taxon>
        <taxon>Geobacterales</taxon>
        <taxon>Geobacteraceae</taxon>
        <taxon>Geobacter</taxon>
    </lineage>
</organism>
<dbReference type="HAMAP" id="MF_00095">
    <property type="entry name" value="SfsA"/>
    <property type="match status" value="1"/>
</dbReference>
<reference evidence="3 4" key="1">
    <citation type="journal article" date="2015" name="Genome Announc.">
        <title>Complete Genome of Geobacter pickeringii G13T, a Metal-Reducing Isolate from Sedimentary Kaolin Deposits.</title>
        <authorList>
            <person name="Badalamenti J.P."/>
            <person name="Bond D.R."/>
        </authorList>
    </citation>
    <scope>NUCLEOTIDE SEQUENCE [LARGE SCALE GENOMIC DNA]</scope>
    <source>
        <strain evidence="3 4">G13</strain>
    </source>
</reference>
<gene>
    <name evidence="1" type="primary">sfsA</name>
    <name evidence="3" type="ORF">GPICK_12395</name>
</gene>
<dbReference type="AlphaFoldDB" id="A0A0B5BJ19"/>
<dbReference type="InterPro" id="IPR005224">
    <property type="entry name" value="SfsA"/>
</dbReference>
<comment type="similarity">
    <text evidence="1">Belongs to the SfsA family.</text>
</comment>
<dbReference type="Proteomes" id="UP000057609">
    <property type="component" value="Chromosome"/>
</dbReference>
<dbReference type="PANTHER" id="PTHR30545">
    <property type="entry name" value="SUGAR FERMENTATION STIMULATION PROTEIN A"/>
    <property type="match status" value="1"/>
</dbReference>
<dbReference type="InterPro" id="IPR018488">
    <property type="entry name" value="cNMP-bd_CS"/>
</dbReference>
<dbReference type="NCBIfam" id="TIGR00230">
    <property type="entry name" value="sfsA"/>
    <property type="match status" value="1"/>
</dbReference>
<dbReference type="InterPro" id="IPR041465">
    <property type="entry name" value="SfsA_N"/>
</dbReference>